<dbReference type="Pfam" id="PF13487">
    <property type="entry name" value="HD_5"/>
    <property type="match status" value="1"/>
</dbReference>
<dbReference type="Gene3D" id="1.10.3210.10">
    <property type="entry name" value="Hypothetical protein af1432"/>
    <property type="match status" value="1"/>
</dbReference>
<dbReference type="SMART" id="SM00471">
    <property type="entry name" value="HDc"/>
    <property type="match status" value="1"/>
</dbReference>
<proteinExistence type="predicted"/>
<dbReference type="RefSeq" id="WP_232187525.1">
    <property type="nucleotide sequence ID" value="NZ_JAIOAP010000013.1"/>
</dbReference>
<dbReference type="PROSITE" id="PS51832">
    <property type="entry name" value="HD_GYP"/>
    <property type="match status" value="1"/>
</dbReference>
<dbReference type="PANTHER" id="PTHR43155:SF2">
    <property type="entry name" value="CYCLIC DI-GMP PHOSPHODIESTERASE PA4108"/>
    <property type="match status" value="1"/>
</dbReference>
<sequence>MRGSFSAAGHLFRNFGQNSDVFRWMEILRRKHAETYRHCVRVALLGEKLAIALPLDSTESTNLIRGCFIHDLGKILIPLEVLDKDMSLTDEQWKMMKQHPQLGVEMLENGSALDAKIIQLVQHHHERWDGKGYPKGLQKEEIPLLARVCSVIDAFDSMLSERPYRKRKTVWEAMGELQRNSGTQFDPFIVERFKLIEDEVIKMYAFSGKVNECRVFIE</sequence>
<name>A0ABV1KQW6_9BACL</name>
<keyword evidence="3" id="KW-1185">Reference proteome</keyword>
<reference evidence="2 3" key="1">
    <citation type="journal article" date="2023" name="Genome Announc.">
        <title>Pan-Genome Analyses of the Genus Cohnella and Proposal of the Novel Species Cohnella silvisoli sp. nov., Isolated from Forest Soil.</title>
        <authorList>
            <person name="Wang C."/>
            <person name="Mao L."/>
            <person name="Bao G."/>
            <person name="Zhu H."/>
        </authorList>
    </citation>
    <scope>NUCLEOTIDE SEQUENCE [LARGE SCALE GENOMIC DNA]</scope>
    <source>
        <strain evidence="2 3">NL03-T5-1</strain>
    </source>
</reference>
<protein>
    <submittedName>
        <fullName evidence="2">HD domain-containing protein</fullName>
    </submittedName>
</protein>
<comment type="caution">
    <text evidence="2">The sequence shown here is derived from an EMBL/GenBank/DDBJ whole genome shotgun (WGS) entry which is preliminary data.</text>
</comment>
<evidence type="ECO:0000313" key="3">
    <source>
        <dbReference type="Proteomes" id="UP001493487"/>
    </source>
</evidence>
<dbReference type="PANTHER" id="PTHR43155">
    <property type="entry name" value="CYCLIC DI-GMP PHOSPHODIESTERASE PA4108-RELATED"/>
    <property type="match status" value="1"/>
</dbReference>
<dbReference type="NCBIfam" id="TIGR00277">
    <property type="entry name" value="HDIG"/>
    <property type="match status" value="1"/>
</dbReference>
<dbReference type="InterPro" id="IPR037522">
    <property type="entry name" value="HD_GYP_dom"/>
</dbReference>
<dbReference type="InterPro" id="IPR006675">
    <property type="entry name" value="HDIG_dom"/>
</dbReference>
<evidence type="ECO:0000259" key="1">
    <source>
        <dbReference type="PROSITE" id="PS51832"/>
    </source>
</evidence>
<evidence type="ECO:0000313" key="2">
    <source>
        <dbReference type="EMBL" id="MEQ4482490.1"/>
    </source>
</evidence>
<dbReference type="SUPFAM" id="SSF109604">
    <property type="entry name" value="HD-domain/PDEase-like"/>
    <property type="match status" value="1"/>
</dbReference>
<gene>
    <name evidence="2" type="ORF">QJS35_08800</name>
</gene>
<dbReference type="EMBL" id="JASKHM010000004">
    <property type="protein sequence ID" value="MEQ4482490.1"/>
    <property type="molecule type" value="Genomic_DNA"/>
</dbReference>
<dbReference type="CDD" id="cd00077">
    <property type="entry name" value="HDc"/>
    <property type="match status" value="1"/>
</dbReference>
<dbReference type="Proteomes" id="UP001493487">
    <property type="component" value="Unassembled WGS sequence"/>
</dbReference>
<accession>A0ABV1KQW6</accession>
<feature type="domain" description="HD-GYP" evidence="1">
    <location>
        <begin position="13"/>
        <end position="209"/>
    </location>
</feature>
<organism evidence="2 3">
    <name type="scientific">Cohnella silvisoli</name>
    <dbReference type="NCBI Taxonomy" id="2873699"/>
    <lineage>
        <taxon>Bacteria</taxon>
        <taxon>Bacillati</taxon>
        <taxon>Bacillota</taxon>
        <taxon>Bacilli</taxon>
        <taxon>Bacillales</taxon>
        <taxon>Paenibacillaceae</taxon>
        <taxon>Cohnella</taxon>
    </lineage>
</organism>
<dbReference type="InterPro" id="IPR003607">
    <property type="entry name" value="HD/PDEase_dom"/>
</dbReference>